<sequence length="75" mass="8745">MEFDMSDEPFDYAARHHALETLIAHQDRTIAELSDVIASQWRKIDILERQVAQLREEFQNIGASRDTPEPPPPHY</sequence>
<keyword evidence="3" id="KW-1185">Reference proteome</keyword>
<dbReference type="PANTHER" id="PTHR36508">
    <property type="entry name" value="PROTEIN SLYX"/>
    <property type="match status" value="1"/>
</dbReference>
<dbReference type="Pfam" id="PF04102">
    <property type="entry name" value="SlyX"/>
    <property type="match status" value="1"/>
</dbReference>
<dbReference type="Gene3D" id="1.20.5.300">
    <property type="match status" value="1"/>
</dbReference>
<feature type="coiled-coil region" evidence="1">
    <location>
        <begin position="37"/>
        <end position="64"/>
    </location>
</feature>
<name>A0ABN6VAS7_9HYPH</name>
<dbReference type="Proteomes" id="UP001317629">
    <property type="component" value="Chromosome"/>
</dbReference>
<dbReference type="PANTHER" id="PTHR36508:SF1">
    <property type="entry name" value="PROTEIN SLYX"/>
    <property type="match status" value="1"/>
</dbReference>
<dbReference type="InterPro" id="IPR007236">
    <property type="entry name" value="SlyX"/>
</dbReference>
<protein>
    <recommendedName>
        <fullName evidence="4">Protein SlyX homolog</fullName>
    </recommendedName>
</protein>
<gene>
    <name evidence="2" type="ORF">SS37A_03970</name>
</gene>
<dbReference type="EMBL" id="AP027142">
    <property type="protein sequence ID" value="BDV32868.1"/>
    <property type="molecule type" value="Genomic_DNA"/>
</dbReference>
<evidence type="ECO:0000256" key="1">
    <source>
        <dbReference type="SAM" id="Coils"/>
    </source>
</evidence>
<reference evidence="2 3" key="1">
    <citation type="journal article" date="2023" name="Int. J. Syst. Evol. Microbiol.">
        <title>Methylocystis iwaonis sp. nov., a type II methane-oxidizing bacterium from surface soil of a rice paddy field in Japan, and emended description of the genus Methylocystis (ex Whittenbury et al. 1970) Bowman et al. 1993.</title>
        <authorList>
            <person name="Kaise H."/>
            <person name="Sawadogo J.B."/>
            <person name="Alam M.S."/>
            <person name="Ueno C."/>
            <person name="Dianou D."/>
            <person name="Shinjo R."/>
            <person name="Asakawa S."/>
        </authorList>
    </citation>
    <scope>NUCLEOTIDE SEQUENCE [LARGE SCALE GENOMIC DNA]</scope>
    <source>
        <strain evidence="2 3">SS37A-Re</strain>
    </source>
</reference>
<proteinExistence type="predicted"/>
<accession>A0ABN6VAS7</accession>
<evidence type="ECO:0000313" key="3">
    <source>
        <dbReference type="Proteomes" id="UP001317629"/>
    </source>
</evidence>
<evidence type="ECO:0000313" key="2">
    <source>
        <dbReference type="EMBL" id="BDV32868.1"/>
    </source>
</evidence>
<organism evidence="2 3">
    <name type="scientific">Methylocystis iwaonis</name>
    <dbReference type="NCBI Taxonomy" id="2885079"/>
    <lineage>
        <taxon>Bacteria</taxon>
        <taxon>Pseudomonadati</taxon>
        <taxon>Pseudomonadota</taxon>
        <taxon>Alphaproteobacteria</taxon>
        <taxon>Hyphomicrobiales</taxon>
        <taxon>Methylocystaceae</taxon>
        <taxon>Methylocystis</taxon>
    </lineage>
</organism>
<keyword evidence="1" id="KW-0175">Coiled coil</keyword>
<evidence type="ECO:0008006" key="4">
    <source>
        <dbReference type="Google" id="ProtNLM"/>
    </source>
</evidence>